<sequence length="197" mass="21396">MKSTAPKARQVTQKIAAFIAGGLHSYNIVEANGFVEMLRLLELRTAISAELSASDSVENLSPAEWKLMAGLVIPLLECTEITLKEYISEANEVASFAISLLRSRKTRFVDVKMSPLLVSIFESIDSERCVATDAHSQLNVSEQMIRAARALPCPLAGASALFGLPQVTVPQVNASHRLCFTASRVCTLPEIKNAGRH</sequence>
<organism evidence="1 2">
    <name type="scientific">Ixodes persulcatus</name>
    <name type="common">Taiga tick</name>
    <dbReference type="NCBI Taxonomy" id="34615"/>
    <lineage>
        <taxon>Eukaryota</taxon>
        <taxon>Metazoa</taxon>
        <taxon>Ecdysozoa</taxon>
        <taxon>Arthropoda</taxon>
        <taxon>Chelicerata</taxon>
        <taxon>Arachnida</taxon>
        <taxon>Acari</taxon>
        <taxon>Parasitiformes</taxon>
        <taxon>Ixodida</taxon>
        <taxon>Ixodoidea</taxon>
        <taxon>Ixodidae</taxon>
        <taxon>Ixodinae</taxon>
        <taxon>Ixodes</taxon>
    </lineage>
</organism>
<protein>
    <submittedName>
        <fullName evidence="1">Uncharacterized protein</fullName>
    </submittedName>
</protein>
<comment type="caution">
    <text evidence="1">The sequence shown here is derived from an EMBL/GenBank/DDBJ whole genome shotgun (WGS) entry which is preliminary data.</text>
</comment>
<reference evidence="1 2" key="1">
    <citation type="journal article" date="2020" name="Cell">
        <title>Large-Scale Comparative Analyses of Tick Genomes Elucidate Their Genetic Diversity and Vector Capacities.</title>
        <authorList>
            <consortium name="Tick Genome and Microbiome Consortium (TIGMIC)"/>
            <person name="Jia N."/>
            <person name="Wang J."/>
            <person name="Shi W."/>
            <person name="Du L."/>
            <person name="Sun Y."/>
            <person name="Zhan W."/>
            <person name="Jiang J.F."/>
            <person name="Wang Q."/>
            <person name="Zhang B."/>
            <person name="Ji P."/>
            <person name="Bell-Sakyi L."/>
            <person name="Cui X.M."/>
            <person name="Yuan T.T."/>
            <person name="Jiang B.G."/>
            <person name="Yang W.F."/>
            <person name="Lam T.T."/>
            <person name="Chang Q.C."/>
            <person name="Ding S.J."/>
            <person name="Wang X.J."/>
            <person name="Zhu J.G."/>
            <person name="Ruan X.D."/>
            <person name="Zhao L."/>
            <person name="Wei J.T."/>
            <person name="Ye R.Z."/>
            <person name="Que T.C."/>
            <person name="Du C.H."/>
            <person name="Zhou Y.H."/>
            <person name="Cheng J.X."/>
            <person name="Dai P.F."/>
            <person name="Guo W.B."/>
            <person name="Han X.H."/>
            <person name="Huang E.J."/>
            <person name="Li L.F."/>
            <person name="Wei W."/>
            <person name="Gao Y.C."/>
            <person name="Liu J.Z."/>
            <person name="Shao H.Z."/>
            <person name="Wang X."/>
            <person name="Wang C.C."/>
            <person name="Yang T.C."/>
            <person name="Huo Q.B."/>
            <person name="Li W."/>
            <person name="Chen H.Y."/>
            <person name="Chen S.E."/>
            <person name="Zhou L.G."/>
            <person name="Ni X.B."/>
            <person name="Tian J.H."/>
            <person name="Sheng Y."/>
            <person name="Liu T."/>
            <person name="Pan Y.S."/>
            <person name="Xia L.Y."/>
            <person name="Li J."/>
            <person name="Zhao F."/>
            <person name="Cao W.C."/>
        </authorList>
    </citation>
    <scope>NUCLEOTIDE SEQUENCE [LARGE SCALE GENOMIC DNA]</scope>
    <source>
        <strain evidence="1">Iper-2018</strain>
    </source>
</reference>
<proteinExistence type="predicted"/>
<dbReference type="EMBL" id="JABSTQ010009171">
    <property type="protein sequence ID" value="KAG0432164.1"/>
    <property type="molecule type" value="Genomic_DNA"/>
</dbReference>
<evidence type="ECO:0000313" key="2">
    <source>
        <dbReference type="Proteomes" id="UP000805193"/>
    </source>
</evidence>
<keyword evidence="2" id="KW-1185">Reference proteome</keyword>
<gene>
    <name evidence="1" type="ORF">HPB47_021108</name>
</gene>
<dbReference type="Proteomes" id="UP000805193">
    <property type="component" value="Unassembled WGS sequence"/>
</dbReference>
<evidence type="ECO:0000313" key="1">
    <source>
        <dbReference type="EMBL" id="KAG0432164.1"/>
    </source>
</evidence>
<accession>A0AC60QDH6</accession>
<name>A0AC60QDH6_IXOPE</name>